<dbReference type="InterPro" id="IPR036875">
    <property type="entry name" value="Znf_CCHC_sf"/>
</dbReference>
<keyword evidence="1" id="KW-0862">Zinc</keyword>
<name>A0AAD8RGX4_LOLMU</name>
<dbReference type="AlphaFoldDB" id="A0AAD8RGX4"/>
<proteinExistence type="predicted"/>
<keyword evidence="5" id="KW-1185">Reference proteome</keyword>
<feature type="domain" description="CCHC-type" evidence="3">
    <location>
        <begin position="14"/>
        <end position="29"/>
    </location>
</feature>
<keyword evidence="1" id="KW-0863">Zinc-finger</keyword>
<gene>
    <name evidence="4" type="ORF">QYE76_026137</name>
</gene>
<feature type="region of interest" description="Disordered" evidence="2">
    <location>
        <begin position="149"/>
        <end position="193"/>
    </location>
</feature>
<evidence type="ECO:0000259" key="3">
    <source>
        <dbReference type="PROSITE" id="PS50158"/>
    </source>
</evidence>
<feature type="compositionally biased region" description="Low complexity" evidence="2">
    <location>
        <begin position="149"/>
        <end position="162"/>
    </location>
</feature>
<dbReference type="GO" id="GO:0008270">
    <property type="term" value="F:zinc ion binding"/>
    <property type="evidence" value="ECO:0007669"/>
    <property type="project" value="UniProtKB-KW"/>
</dbReference>
<dbReference type="SMART" id="SM00343">
    <property type="entry name" value="ZnF_C2HC"/>
    <property type="match status" value="1"/>
</dbReference>
<dbReference type="SUPFAM" id="SSF57756">
    <property type="entry name" value="Retrovirus zinc finger-like domains"/>
    <property type="match status" value="1"/>
</dbReference>
<evidence type="ECO:0000256" key="2">
    <source>
        <dbReference type="SAM" id="MobiDB-lite"/>
    </source>
</evidence>
<dbReference type="Pfam" id="PF00098">
    <property type="entry name" value="zf-CCHC"/>
    <property type="match status" value="1"/>
</dbReference>
<dbReference type="PROSITE" id="PS50158">
    <property type="entry name" value="ZF_CCHC"/>
    <property type="match status" value="1"/>
</dbReference>
<comment type="caution">
    <text evidence="4">The sequence shown here is derived from an EMBL/GenBank/DDBJ whole genome shotgun (WGS) entry which is preliminary data.</text>
</comment>
<evidence type="ECO:0000313" key="4">
    <source>
        <dbReference type="EMBL" id="KAK1620620.1"/>
    </source>
</evidence>
<dbReference type="EMBL" id="JAUUTY010000006">
    <property type="protein sequence ID" value="KAK1620620.1"/>
    <property type="molecule type" value="Genomic_DNA"/>
</dbReference>
<evidence type="ECO:0000256" key="1">
    <source>
        <dbReference type="PROSITE-ProRule" id="PRU00047"/>
    </source>
</evidence>
<dbReference type="GO" id="GO:0003676">
    <property type="term" value="F:nucleic acid binding"/>
    <property type="evidence" value="ECO:0007669"/>
    <property type="project" value="InterPro"/>
</dbReference>
<organism evidence="4 5">
    <name type="scientific">Lolium multiflorum</name>
    <name type="common">Italian ryegrass</name>
    <name type="synonym">Lolium perenne subsp. multiflorum</name>
    <dbReference type="NCBI Taxonomy" id="4521"/>
    <lineage>
        <taxon>Eukaryota</taxon>
        <taxon>Viridiplantae</taxon>
        <taxon>Streptophyta</taxon>
        <taxon>Embryophyta</taxon>
        <taxon>Tracheophyta</taxon>
        <taxon>Spermatophyta</taxon>
        <taxon>Magnoliopsida</taxon>
        <taxon>Liliopsida</taxon>
        <taxon>Poales</taxon>
        <taxon>Poaceae</taxon>
        <taxon>BOP clade</taxon>
        <taxon>Pooideae</taxon>
        <taxon>Poodae</taxon>
        <taxon>Poeae</taxon>
        <taxon>Poeae Chloroplast Group 2 (Poeae type)</taxon>
        <taxon>Loliodinae</taxon>
        <taxon>Loliinae</taxon>
        <taxon>Lolium</taxon>
    </lineage>
</organism>
<reference evidence="4" key="1">
    <citation type="submission" date="2023-07" db="EMBL/GenBank/DDBJ databases">
        <title>A chromosome-level genome assembly of Lolium multiflorum.</title>
        <authorList>
            <person name="Chen Y."/>
            <person name="Copetti D."/>
            <person name="Kolliker R."/>
            <person name="Studer B."/>
        </authorList>
    </citation>
    <scope>NUCLEOTIDE SEQUENCE</scope>
    <source>
        <strain evidence="4">02402/16</strain>
        <tissue evidence="4">Leaf</tissue>
    </source>
</reference>
<protein>
    <recommendedName>
        <fullName evidence="3">CCHC-type domain-containing protein</fullName>
    </recommendedName>
</protein>
<dbReference type="InterPro" id="IPR001878">
    <property type="entry name" value="Znf_CCHC"/>
</dbReference>
<sequence length="210" mass="23111">MPSVTPKDKSTVNCYECGVVGHYSNECPNKLAKIAANTAALPRRRFAGRRNRTTTTAALPHDARRSTPPCQAGSDIFRDAAYAPAPARIPVLSNHLIDDTHRRRRAYGGTYDMQGYRPATIAGEYQRRRHETIPCRRSAQPLAVPSIGSVLSRSRAGSSSSLRLHRRPDPSDDNWGLEAKEEPTPPPVKIVNGVNFVDNDEVKTGTVKKL</sequence>
<dbReference type="Proteomes" id="UP001231189">
    <property type="component" value="Unassembled WGS sequence"/>
</dbReference>
<dbReference type="Gene3D" id="4.10.60.10">
    <property type="entry name" value="Zinc finger, CCHC-type"/>
    <property type="match status" value="1"/>
</dbReference>
<accession>A0AAD8RGX4</accession>
<evidence type="ECO:0000313" key="5">
    <source>
        <dbReference type="Proteomes" id="UP001231189"/>
    </source>
</evidence>
<keyword evidence="1" id="KW-0479">Metal-binding</keyword>